<dbReference type="AlphaFoldDB" id="A0A6J1Q733"/>
<dbReference type="PANTHER" id="PTHR45786">
    <property type="entry name" value="DNA BINDING PROTEIN-LIKE"/>
    <property type="match status" value="1"/>
</dbReference>
<evidence type="ECO:0000259" key="1">
    <source>
        <dbReference type="Pfam" id="PF14214"/>
    </source>
</evidence>
<dbReference type="RefSeq" id="XP_024878027.1">
    <property type="nucleotide sequence ID" value="XM_025022259.1"/>
</dbReference>
<dbReference type="InterPro" id="IPR025476">
    <property type="entry name" value="Helitron_helicase-like"/>
</dbReference>
<evidence type="ECO:0000313" key="3">
    <source>
        <dbReference type="RefSeq" id="XP_024878027.1"/>
    </source>
</evidence>
<accession>A0A6J1Q733</accession>
<dbReference type="PANTHER" id="PTHR45786:SF74">
    <property type="entry name" value="ATP-DEPENDENT DNA HELICASE"/>
    <property type="match status" value="1"/>
</dbReference>
<dbReference type="Pfam" id="PF14214">
    <property type="entry name" value="Helitron_like_N"/>
    <property type="match status" value="1"/>
</dbReference>
<evidence type="ECO:0000313" key="2">
    <source>
        <dbReference type="Proteomes" id="UP000504618"/>
    </source>
</evidence>
<organism evidence="2 3">
    <name type="scientific">Temnothorax curvispinosus</name>
    <dbReference type="NCBI Taxonomy" id="300111"/>
    <lineage>
        <taxon>Eukaryota</taxon>
        <taxon>Metazoa</taxon>
        <taxon>Ecdysozoa</taxon>
        <taxon>Arthropoda</taxon>
        <taxon>Hexapoda</taxon>
        <taxon>Insecta</taxon>
        <taxon>Pterygota</taxon>
        <taxon>Neoptera</taxon>
        <taxon>Endopterygota</taxon>
        <taxon>Hymenoptera</taxon>
        <taxon>Apocrita</taxon>
        <taxon>Aculeata</taxon>
        <taxon>Formicoidea</taxon>
        <taxon>Formicidae</taxon>
        <taxon>Myrmicinae</taxon>
        <taxon>Temnothorax</taxon>
    </lineage>
</organism>
<protein>
    <submittedName>
        <fullName evidence="3">Uncharacterized protein LOC112458567</fullName>
    </submittedName>
</protein>
<dbReference type="GeneID" id="112458567"/>
<feature type="domain" description="Helitron helicase-like" evidence="1">
    <location>
        <begin position="264"/>
        <end position="444"/>
    </location>
</feature>
<name>A0A6J1Q733_9HYME</name>
<proteinExistence type="predicted"/>
<sequence>MEKVCNYCCAKKWSAESLGICCSNGHVKLNDIDEPLGILKELLIGTDPRSKHFQKNIRKYNGCFAMTSFGGKEVREGNYMPTYKVHGQIYHLIGSLLPSLDTRAQFLQIYFTSEDEQLNLRHDSVPSLKIEILKTLQQILRDNNSYVRSFITAIEQIALNKDNYKIVIHAEKRPLGEHRGRYNAPTTNEVAVLMVDEECGFRDIVLRSRDNTFQRISELHRSYDPLQYPLIFIRGEDGYNISIPQIVPTTGQDNSRKMVSCMQFYAYKLMVRENSFNTLHRYSQLFNQYCVDMGAKMITERLNFIRAHQKTLRAENYIHLRDAVNEDSNVADIGQLVILPSTFTGSPRYLHERTQDALTYVRNYGRPDLFITFTCNPEWPEVKTELYPGQRPSERHDIVARVFHLKVQQLIKIITKKDIFGKVRCYMFSIEWQKRGLPHAHILIWLVDKIRSDEIDSIISAEIPNKDEDPLLYDIVCKNMIHGPCGAVNSSSPCMSNGTCSKRYPRDFLQYTQTGDDGYPKYRRRCPADGGNIYTISHCNFIVDNKWIVPYCPILSRCFVAHVNVEYCHSVQAIKYICKYINKGSDAATFAVENKKDEVQNYLNGRYLSTSESIWRILGFSIHERYSTVVHLSVHLENGQRVYFTERNLQQVIENPPQTTLTAFFALCAVDKFAQTLLYHQVPAYYKWFNKKWQRRKRGQDVDGCPGIKRDTVLGIMECIPDTPMR</sequence>
<keyword evidence="2" id="KW-1185">Reference proteome</keyword>
<dbReference type="OrthoDB" id="7553485at2759"/>
<reference evidence="3" key="1">
    <citation type="submission" date="2025-08" db="UniProtKB">
        <authorList>
            <consortium name="RefSeq"/>
        </authorList>
    </citation>
    <scope>IDENTIFICATION</scope>
    <source>
        <tissue evidence="3">Whole body</tissue>
    </source>
</reference>
<dbReference type="Proteomes" id="UP000504618">
    <property type="component" value="Unplaced"/>
</dbReference>
<gene>
    <name evidence="3" type="primary">LOC112458567</name>
</gene>